<gene>
    <name evidence="1" type="ORF">LWC34_52555</name>
</gene>
<accession>A0ABS8ZXV1</accession>
<dbReference type="Proteomes" id="UP001521150">
    <property type="component" value="Unassembled WGS sequence"/>
</dbReference>
<organism evidence="1 2">
    <name type="scientific">Kibdelosporangium philippinense</name>
    <dbReference type="NCBI Taxonomy" id="211113"/>
    <lineage>
        <taxon>Bacteria</taxon>
        <taxon>Bacillati</taxon>
        <taxon>Actinomycetota</taxon>
        <taxon>Actinomycetes</taxon>
        <taxon>Pseudonocardiales</taxon>
        <taxon>Pseudonocardiaceae</taxon>
        <taxon>Kibdelosporangium</taxon>
    </lineage>
</organism>
<evidence type="ECO:0000313" key="1">
    <source>
        <dbReference type="EMBL" id="MCE7011388.1"/>
    </source>
</evidence>
<proteinExistence type="predicted"/>
<protein>
    <recommendedName>
        <fullName evidence="3">Tetratricopeptide repeat protein</fullName>
    </recommendedName>
</protein>
<evidence type="ECO:0008006" key="3">
    <source>
        <dbReference type="Google" id="ProtNLM"/>
    </source>
</evidence>
<reference evidence="1 2" key="1">
    <citation type="submission" date="2021-12" db="EMBL/GenBank/DDBJ databases">
        <title>Genome sequence of Kibdelosporangium philippinense ATCC 49844.</title>
        <authorList>
            <person name="Fedorov E.A."/>
            <person name="Omeragic M."/>
            <person name="Shalygina K.F."/>
            <person name="Maclea K.S."/>
        </authorList>
    </citation>
    <scope>NUCLEOTIDE SEQUENCE [LARGE SCALE GENOMIC DNA]</scope>
    <source>
        <strain evidence="1 2">ATCC 49844</strain>
    </source>
</reference>
<keyword evidence="2" id="KW-1185">Reference proteome</keyword>
<evidence type="ECO:0000313" key="2">
    <source>
        <dbReference type="Proteomes" id="UP001521150"/>
    </source>
</evidence>
<dbReference type="RefSeq" id="WP_233733851.1">
    <property type="nucleotide sequence ID" value="NZ_JAJVCN010000004.1"/>
</dbReference>
<name>A0ABS8ZXV1_9PSEU</name>
<comment type="caution">
    <text evidence="1">The sequence shown here is derived from an EMBL/GenBank/DDBJ whole genome shotgun (WGS) entry which is preliminary data.</text>
</comment>
<sequence length="112" mass="11719">MSRTFRHTEIPLAGWERRTRCAGTVDTMCRNGGHGVPERASRCAGIGRSLGAGDQQAPAAGFAEVRARSGLGELCRSEGNYAQAEEHSSAAADALAQLPFGQIAPPGINVAR</sequence>
<dbReference type="EMBL" id="JAJVCN010000004">
    <property type="protein sequence ID" value="MCE7011388.1"/>
    <property type="molecule type" value="Genomic_DNA"/>
</dbReference>